<sequence>MKKLTLLIATCILWAHTNAQQKWYIITSGAVGSSSIKQGSHWPEPYISSITGFNTQAKIGYHLKNWRLETGLQYKQTGYKQGLTFGSSFPDTMPTGYEKLKFREIAIPIDIGYQIPLSSRFKLVPSVGISTGFLLNINYATKAPDEKEHSENIGHNRFKSLYGLIHIWGNTALHIEYKLNNRFEIIAGPAFQYTLNDIMTGTWSFIPESNSIQHLYFLGGDIGLKVNL</sequence>
<dbReference type="Proteomes" id="UP000323632">
    <property type="component" value="Unassembled WGS sequence"/>
</dbReference>
<dbReference type="RefSeq" id="WP_150033402.1">
    <property type="nucleotide sequence ID" value="NZ_VWSH01000003.1"/>
</dbReference>
<gene>
    <name evidence="1" type="ORF">F0919_14050</name>
</gene>
<dbReference type="Gene3D" id="2.40.160.20">
    <property type="match status" value="1"/>
</dbReference>
<dbReference type="EMBL" id="VWSH01000003">
    <property type="protein sequence ID" value="KAA5533655.1"/>
    <property type="molecule type" value="Genomic_DNA"/>
</dbReference>
<comment type="caution">
    <text evidence="1">The sequence shown here is derived from an EMBL/GenBank/DDBJ whole genome shotgun (WGS) entry which is preliminary data.</text>
</comment>
<evidence type="ECO:0000313" key="2">
    <source>
        <dbReference type="Proteomes" id="UP000323632"/>
    </source>
</evidence>
<keyword evidence="2" id="KW-1185">Reference proteome</keyword>
<organism evidence="1 2">
    <name type="scientific">Taibaiella lutea</name>
    <dbReference type="NCBI Taxonomy" id="2608001"/>
    <lineage>
        <taxon>Bacteria</taxon>
        <taxon>Pseudomonadati</taxon>
        <taxon>Bacteroidota</taxon>
        <taxon>Chitinophagia</taxon>
        <taxon>Chitinophagales</taxon>
        <taxon>Chitinophagaceae</taxon>
        <taxon>Taibaiella</taxon>
    </lineage>
</organism>
<dbReference type="AlphaFoldDB" id="A0A5M6CJX5"/>
<name>A0A5M6CJX5_9BACT</name>
<accession>A0A5M6CJX5</accession>
<proteinExistence type="predicted"/>
<protein>
    <submittedName>
        <fullName evidence="1">PorT family protein</fullName>
    </submittedName>
</protein>
<reference evidence="1 2" key="1">
    <citation type="submission" date="2019-09" db="EMBL/GenBank/DDBJ databases">
        <title>Genome sequence and assembly of Taibaiella sp.</title>
        <authorList>
            <person name="Chhetri G."/>
        </authorList>
    </citation>
    <scope>NUCLEOTIDE SEQUENCE [LARGE SCALE GENOMIC DNA]</scope>
    <source>
        <strain evidence="1 2">KVB11</strain>
    </source>
</reference>
<evidence type="ECO:0000313" key="1">
    <source>
        <dbReference type="EMBL" id="KAA5533655.1"/>
    </source>
</evidence>